<feature type="compositionally biased region" description="Polar residues" evidence="1">
    <location>
        <begin position="105"/>
        <end position="123"/>
    </location>
</feature>
<name>A0AAV3U4K0_9ALTE</name>
<evidence type="ECO:0000313" key="3">
    <source>
        <dbReference type="EMBL" id="GAA4947346.1"/>
    </source>
</evidence>
<dbReference type="AlphaFoldDB" id="A0AAV3U4K0"/>
<evidence type="ECO:0000256" key="2">
    <source>
        <dbReference type="SAM" id="SignalP"/>
    </source>
</evidence>
<feature type="region of interest" description="Disordered" evidence="1">
    <location>
        <begin position="27"/>
        <end position="135"/>
    </location>
</feature>
<evidence type="ECO:0000313" key="4">
    <source>
        <dbReference type="Proteomes" id="UP001409585"/>
    </source>
</evidence>
<feature type="compositionally biased region" description="Basic and acidic residues" evidence="1">
    <location>
        <begin position="187"/>
        <end position="201"/>
    </location>
</feature>
<keyword evidence="4" id="KW-1185">Reference proteome</keyword>
<accession>A0AAV3U4K0</accession>
<feature type="chain" id="PRO_5043954791" evidence="2">
    <location>
        <begin position="26"/>
        <end position="376"/>
    </location>
</feature>
<dbReference type="EMBL" id="BAABLX010000026">
    <property type="protein sequence ID" value="GAA4947346.1"/>
    <property type="molecule type" value="Genomic_DNA"/>
</dbReference>
<feature type="compositionally biased region" description="Basic and acidic residues" evidence="1">
    <location>
        <begin position="160"/>
        <end position="175"/>
    </location>
</feature>
<sequence>MAKTSTIALITLLTASMAIPAVAMAAPDEREPRIQRQSNERAKRIESRPAQNIRNNPRISNDKATLRELNNGKGNYAVPKSTAKHQRQQTRTAEPARQAERQRIVNAQENIQRRNSQPQNNGNRIVDRPESVAPSEQVIRRQYNHADSQNNLNRRQTELHQTFDRERNNNFEDNRNGNNRAVNNAQRHADFRDRDRNQRDRPQIVMNQYYHLPGHEIHRLPTGIRRLYYRPYPLYYFGGTYYRPHSGGFVVVRAPIGVRVRTLPLGFATFTFGSTVYYHVNDIFYRRYGSEYVVVDAPTNNYTVPVASTYSSGDWAIYPRYEQSDEELQQDRYECHLWAFDRTNYDPSMPQQDSRLRGDYYRAQAACLEGRGYTVK</sequence>
<dbReference type="Pfam" id="PF20125">
    <property type="entry name" value="DUF6515"/>
    <property type="match status" value="1"/>
</dbReference>
<feature type="compositionally biased region" description="Basic and acidic residues" evidence="1">
    <location>
        <begin position="27"/>
        <end position="47"/>
    </location>
</feature>
<dbReference type="RefSeq" id="WP_345423548.1">
    <property type="nucleotide sequence ID" value="NZ_AP031496.1"/>
</dbReference>
<reference evidence="4" key="1">
    <citation type="journal article" date="2019" name="Int. J. Syst. Evol. Microbiol.">
        <title>The Global Catalogue of Microorganisms (GCM) 10K type strain sequencing project: providing services to taxonomists for standard genome sequencing and annotation.</title>
        <authorList>
            <consortium name="The Broad Institute Genomics Platform"/>
            <consortium name="The Broad Institute Genome Sequencing Center for Infectious Disease"/>
            <person name="Wu L."/>
            <person name="Ma J."/>
        </authorList>
    </citation>
    <scope>NUCLEOTIDE SEQUENCE [LARGE SCALE GENOMIC DNA]</scope>
    <source>
        <strain evidence="4">JCM 19134</strain>
    </source>
</reference>
<feature type="compositionally biased region" description="Polar residues" evidence="1">
    <location>
        <begin position="49"/>
        <end position="59"/>
    </location>
</feature>
<dbReference type="InterPro" id="IPR045398">
    <property type="entry name" value="DUF6515"/>
</dbReference>
<feature type="compositionally biased region" description="Low complexity" evidence="1">
    <location>
        <begin position="176"/>
        <end position="185"/>
    </location>
</feature>
<protein>
    <submittedName>
        <fullName evidence="3">Uncharacterized protein</fullName>
    </submittedName>
</protein>
<evidence type="ECO:0000256" key="1">
    <source>
        <dbReference type="SAM" id="MobiDB-lite"/>
    </source>
</evidence>
<organism evidence="3 4">
    <name type="scientific">Halioxenophilus aromaticivorans</name>
    <dbReference type="NCBI Taxonomy" id="1306992"/>
    <lineage>
        <taxon>Bacteria</taxon>
        <taxon>Pseudomonadati</taxon>
        <taxon>Pseudomonadota</taxon>
        <taxon>Gammaproteobacteria</taxon>
        <taxon>Alteromonadales</taxon>
        <taxon>Alteromonadaceae</taxon>
        <taxon>Halioxenophilus</taxon>
    </lineage>
</organism>
<dbReference type="Proteomes" id="UP001409585">
    <property type="component" value="Unassembled WGS sequence"/>
</dbReference>
<proteinExistence type="predicted"/>
<gene>
    <name evidence="3" type="ORF">GCM10025791_28680</name>
</gene>
<comment type="caution">
    <text evidence="3">The sequence shown here is derived from an EMBL/GenBank/DDBJ whole genome shotgun (WGS) entry which is preliminary data.</text>
</comment>
<feature type="signal peptide" evidence="2">
    <location>
        <begin position="1"/>
        <end position="25"/>
    </location>
</feature>
<keyword evidence="2" id="KW-0732">Signal</keyword>
<feature type="region of interest" description="Disordered" evidence="1">
    <location>
        <begin position="160"/>
        <end position="201"/>
    </location>
</feature>